<feature type="region of interest" description="Disordered" evidence="1">
    <location>
        <begin position="23"/>
        <end position="86"/>
    </location>
</feature>
<evidence type="ECO:0000313" key="4">
    <source>
        <dbReference type="EMBL" id="NMO20754.1"/>
    </source>
</evidence>
<accession>A0A848LTN5</accession>
<dbReference type="EMBL" id="JABBJJ010000267">
    <property type="protein sequence ID" value="NMO20754.1"/>
    <property type="molecule type" value="Genomic_DNA"/>
</dbReference>
<feature type="signal peptide" evidence="2">
    <location>
        <begin position="1"/>
        <end position="23"/>
    </location>
</feature>
<name>A0A848LTN5_9BACT</name>
<organism evidence="4 5">
    <name type="scientific">Pyxidicoccus fallax</name>
    <dbReference type="NCBI Taxonomy" id="394095"/>
    <lineage>
        <taxon>Bacteria</taxon>
        <taxon>Pseudomonadati</taxon>
        <taxon>Myxococcota</taxon>
        <taxon>Myxococcia</taxon>
        <taxon>Myxococcales</taxon>
        <taxon>Cystobacterineae</taxon>
        <taxon>Myxococcaceae</taxon>
        <taxon>Pyxidicoccus</taxon>
    </lineage>
</organism>
<evidence type="ECO:0000259" key="3">
    <source>
        <dbReference type="Pfam" id="PF08308"/>
    </source>
</evidence>
<comment type="caution">
    <text evidence="4">The sequence shown here is derived from an EMBL/GenBank/DDBJ whole genome shotgun (WGS) entry which is preliminary data.</text>
</comment>
<dbReference type="Pfam" id="PF08308">
    <property type="entry name" value="PEGA"/>
    <property type="match status" value="2"/>
</dbReference>
<proteinExistence type="predicted"/>
<reference evidence="4 5" key="1">
    <citation type="submission" date="2020-04" db="EMBL/GenBank/DDBJ databases">
        <title>Draft genome of Pyxidicoccus fallax type strain.</title>
        <authorList>
            <person name="Whitworth D.E."/>
        </authorList>
    </citation>
    <scope>NUCLEOTIDE SEQUENCE [LARGE SCALE GENOMIC DNA]</scope>
    <source>
        <strain evidence="4 5">DSM 14698</strain>
    </source>
</reference>
<protein>
    <submittedName>
        <fullName evidence="4">PEGA domain-containing protein</fullName>
    </submittedName>
</protein>
<keyword evidence="2" id="KW-0732">Signal</keyword>
<feature type="domain" description="PEGA" evidence="3">
    <location>
        <begin position="181"/>
        <end position="244"/>
    </location>
</feature>
<feature type="compositionally biased region" description="Basic and acidic residues" evidence="1">
    <location>
        <begin position="256"/>
        <end position="269"/>
    </location>
</feature>
<dbReference type="InterPro" id="IPR013229">
    <property type="entry name" value="PEGA"/>
</dbReference>
<sequence>MSFQRFVLFVLVALLAVPSSAFAQDDDDPLAPPLAPKPKSSRTKAGKTKVVKKKPAREKPAKVTKKPAKTPKTKTARGKAGKKAVEPVVEDDPLAPPQMLAKTELLVRISGNVKGAKLLVDGKDAGILTAAPVPVEVTPGEHLLVVRKPGYADFTKRIDVKEGSQTDVAVSLEANMGFASLTADVPEAVVFVDGEELGRVPQMNVLLKTGSREIEFRAPGFKPDVHNITVFAGRTYAVEGQLRPLEDTSTVASAEDVPRKPGLDARPRDTTTTVGGLDQPNPDDITDEVSSSKPWYGRWYVWAGVGAVVAAGTVGAVMATQGGGADPLTQEEICPEGGCVFLGGARPVRGGGKARGGTVLRIPDAALRF</sequence>
<dbReference type="Proteomes" id="UP000518300">
    <property type="component" value="Unassembled WGS sequence"/>
</dbReference>
<evidence type="ECO:0000256" key="1">
    <source>
        <dbReference type="SAM" id="MobiDB-lite"/>
    </source>
</evidence>
<evidence type="ECO:0000256" key="2">
    <source>
        <dbReference type="SAM" id="SignalP"/>
    </source>
</evidence>
<dbReference type="AlphaFoldDB" id="A0A848LTN5"/>
<feature type="compositionally biased region" description="Basic residues" evidence="1">
    <location>
        <begin position="39"/>
        <end position="82"/>
    </location>
</feature>
<dbReference type="RefSeq" id="WP_169349963.1">
    <property type="nucleotide sequence ID" value="NZ_JABBJJ010000267.1"/>
</dbReference>
<gene>
    <name evidence="4" type="ORF">HG543_38795</name>
</gene>
<dbReference type="PANTHER" id="PTHR36194:SF1">
    <property type="entry name" value="S-LAYER-LIKE PROTEIN"/>
    <property type="match status" value="1"/>
</dbReference>
<feature type="chain" id="PRO_5032834822" evidence="2">
    <location>
        <begin position="24"/>
        <end position="369"/>
    </location>
</feature>
<dbReference type="PANTHER" id="PTHR36194">
    <property type="entry name" value="S-LAYER-LIKE PROTEIN"/>
    <property type="match status" value="1"/>
</dbReference>
<feature type="domain" description="PEGA" evidence="3">
    <location>
        <begin position="107"/>
        <end position="173"/>
    </location>
</feature>
<evidence type="ECO:0000313" key="5">
    <source>
        <dbReference type="Proteomes" id="UP000518300"/>
    </source>
</evidence>
<feature type="region of interest" description="Disordered" evidence="1">
    <location>
        <begin position="247"/>
        <end position="289"/>
    </location>
</feature>
<keyword evidence="5" id="KW-1185">Reference proteome</keyword>